<dbReference type="GO" id="GO:0006351">
    <property type="term" value="P:DNA-templated transcription"/>
    <property type="evidence" value="ECO:0007669"/>
    <property type="project" value="InterPro"/>
</dbReference>
<evidence type="ECO:0000313" key="8">
    <source>
        <dbReference type="Proteomes" id="UP000799778"/>
    </source>
</evidence>
<keyword evidence="1" id="KW-0479">Metal-binding</keyword>
<dbReference type="OrthoDB" id="40579at2759"/>
<dbReference type="RefSeq" id="XP_033382438.1">
    <property type="nucleotide sequence ID" value="XM_033523555.1"/>
</dbReference>
<keyword evidence="3" id="KW-0805">Transcription regulation</keyword>
<organism evidence="7 8">
    <name type="scientific">Aaosphaeria arxii CBS 175.79</name>
    <dbReference type="NCBI Taxonomy" id="1450172"/>
    <lineage>
        <taxon>Eukaryota</taxon>
        <taxon>Fungi</taxon>
        <taxon>Dikarya</taxon>
        <taxon>Ascomycota</taxon>
        <taxon>Pezizomycotina</taxon>
        <taxon>Dothideomycetes</taxon>
        <taxon>Pleosporomycetidae</taxon>
        <taxon>Pleosporales</taxon>
        <taxon>Pleosporales incertae sedis</taxon>
        <taxon>Aaosphaeria</taxon>
    </lineage>
</organism>
<gene>
    <name evidence="7" type="ORF">BU24DRAFT_348292</name>
</gene>
<accession>A0A6A5XMK2</accession>
<dbReference type="PANTHER" id="PTHR47660:SF2">
    <property type="entry name" value="TRANSCRIPTION FACTOR WITH C2H2 AND ZN(2)-CYS(6) DNA BINDING DOMAIN (EUROFUNG)"/>
    <property type="match status" value="1"/>
</dbReference>
<evidence type="ECO:0000259" key="6">
    <source>
        <dbReference type="Pfam" id="PF04082"/>
    </source>
</evidence>
<protein>
    <recommendedName>
        <fullName evidence="6">Xylanolytic transcriptional activator regulatory domain-containing protein</fullName>
    </recommendedName>
</protein>
<evidence type="ECO:0000256" key="4">
    <source>
        <dbReference type="ARBA" id="ARBA00023163"/>
    </source>
</evidence>
<name>A0A6A5XMK2_9PLEO</name>
<evidence type="ECO:0000256" key="5">
    <source>
        <dbReference type="ARBA" id="ARBA00023242"/>
    </source>
</evidence>
<feature type="domain" description="Xylanolytic transcriptional activator regulatory" evidence="6">
    <location>
        <begin position="140"/>
        <end position="330"/>
    </location>
</feature>
<keyword evidence="2" id="KW-0862">Zinc</keyword>
<evidence type="ECO:0000256" key="3">
    <source>
        <dbReference type="ARBA" id="ARBA00023015"/>
    </source>
</evidence>
<evidence type="ECO:0000313" key="7">
    <source>
        <dbReference type="EMBL" id="KAF2014099.1"/>
    </source>
</evidence>
<dbReference type="Proteomes" id="UP000799778">
    <property type="component" value="Unassembled WGS sequence"/>
</dbReference>
<keyword evidence="8" id="KW-1185">Reference proteome</keyword>
<dbReference type="GO" id="GO:0008270">
    <property type="term" value="F:zinc ion binding"/>
    <property type="evidence" value="ECO:0007669"/>
    <property type="project" value="InterPro"/>
</dbReference>
<dbReference type="GeneID" id="54280952"/>
<keyword evidence="5" id="KW-0539">Nucleus</keyword>
<dbReference type="InterPro" id="IPR007219">
    <property type="entry name" value="XnlR_reg_dom"/>
</dbReference>
<evidence type="ECO:0000256" key="1">
    <source>
        <dbReference type="ARBA" id="ARBA00022723"/>
    </source>
</evidence>
<reference evidence="7" key="1">
    <citation type="journal article" date="2020" name="Stud. Mycol.">
        <title>101 Dothideomycetes genomes: a test case for predicting lifestyles and emergence of pathogens.</title>
        <authorList>
            <person name="Haridas S."/>
            <person name="Albert R."/>
            <person name="Binder M."/>
            <person name="Bloem J."/>
            <person name="Labutti K."/>
            <person name="Salamov A."/>
            <person name="Andreopoulos B."/>
            <person name="Baker S."/>
            <person name="Barry K."/>
            <person name="Bills G."/>
            <person name="Bluhm B."/>
            <person name="Cannon C."/>
            <person name="Castanera R."/>
            <person name="Culley D."/>
            <person name="Daum C."/>
            <person name="Ezra D."/>
            <person name="Gonzalez J."/>
            <person name="Henrissat B."/>
            <person name="Kuo A."/>
            <person name="Liang C."/>
            <person name="Lipzen A."/>
            <person name="Lutzoni F."/>
            <person name="Magnuson J."/>
            <person name="Mondo S."/>
            <person name="Nolan M."/>
            <person name="Ohm R."/>
            <person name="Pangilinan J."/>
            <person name="Park H.-J."/>
            <person name="Ramirez L."/>
            <person name="Alfaro M."/>
            <person name="Sun H."/>
            <person name="Tritt A."/>
            <person name="Yoshinaga Y."/>
            <person name="Zwiers L.-H."/>
            <person name="Turgeon B."/>
            <person name="Goodwin S."/>
            <person name="Spatafora J."/>
            <person name="Crous P."/>
            <person name="Grigoriev I."/>
        </authorList>
    </citation>
    <scope>NUCLEOTIDE SEQUENCE</scope>
    <source>
        <strain evidence="7">CBS 175.79</strain>
    </source>
</reference>
<dbReference type="PANTHER" id="PTHR47660">
    <property type="entry name" value="TRANSCRIPTION FACTOR WITH C2H2 AND ZN(2)-CYS(6) DNA BINDING DOMAIN (EUROFUNG)-RELATED-RELATED"/>
    <property type="match status" value="1"/>
</dbReference>
<dbReference type="EMBL" id="ML978070">
    <property type="protein sequence ID" value="KAF2014099.1"/>
    <property type="molecule type" value="Genomic_DNA"/>
</dbReference>
<evidence type="ECO:0000256" key="2">
    <source>
        <dbReference type="ARBA" id="ARBA00022833"/>
    </source>
</evidence>
<dbReference type="AlphaFoldDB" id="A0A6A5XMK2"/>
<sequence length="630" mass="71780">MEGFDFVQLHSEGPRNISTFEQVVCTAATQAFRASGWDWGPTHQDSLSAETTKLILPPECANYERSALKAQAQSPPIFRHNDRIRLLSLLLQHCGKEQWIKIAPTFPSEPFLDHLFHQFLESQRTKRLPWFHIPSLPIGAIKDELLAAMIAAGACLTSHEAVQRFGYVMPDILRYAIIERLTHDNSTSRDVQLLHGWLTQASISTWSGNKRQMEIGEGNYQIVITIIRRARWLRREQYQCIYPEIEDEGDTLHCKWQQWISQETKIRLIYRAFLFDTEISMINHVGPLMSYAEMHIPLPSPNSLWRATAAEEWKAEYLNCNQDPFARSLTLTDVVQMAMSEGYHSEVDLDPRATFYALHAFWRQIWEYLQLSDVLQWSWSTSCDSVHEAPSPELLIRRDSLLKIMNVLRRRLGSHPDWNTAVCTEALLLLEYLCMALLAPLGGLQAFAGRDGEQEARRIYPVLQAWIRTREARQSIWHAGQVYRAAKILSSKHLRDISGILLYQASVTLWVFRILARAHRRSQDLPTPQCHNLDADMLVWLDGENDDAVRKYISISQGTPTLQSFKIGPGGLITSADGSSICLVEDANGTMNIAIALLRRPLSSSDGVQLALVESITRLMEEIAKVAQIV</sequence>
<dbReference type="GO" id="GO:0003677">
    <property type="term" value="F:DNA binding"/>
    <property type="evidence" value="ECO:0007669"/>
    <property type="project" value="InterPro"/>
</dbReference>
<dbReference type="Pfam" id="PF04082">
    <property type="entry name" value="Fungal_trans"/>
    <property type="match status" value="1"/>
</dbReference>
<keyword evidence="4" id="KW-0804">Transcription</keyword>
<proteinExistence type="predicted"/>